<dbReference type="GO" id="GO:0006015">
    <property type="term" value="P:5-phosphoribose 1-diphosphate biosynthetic process"/>
    <property type="evidence" value="ECO:0007669"/>
    <property type="project" value="TreeGrafter"/>
</dbReference>
<accession>A0AAD8XWF3</accession>
<keyword evidence="10" id="KW-0067">ATP-binding</keyword>
<keyword evidence="7" id="KW-0545">Nucleotide biosynthesis</keyword>
<dbReference type="GO" id="GO:0004749">
    <property type="term" value="F:ribose phosphate diphosphokinase activity"/>
    <property type="evidence" value="ECO:0007669"/>
    <property type="project" value="UniProtKB-EC"/>
</dbReference>
<keyword evidence="11" id="KW-0460">Magnesium</keyword>
<dbReference type="Gene3D" id="3.40.50.2020">
    <property type="match status" value="2"/>
</dbReference>
<dbReference type="InterPro" id="IPR029099">
    <property type="entry name" value="Pribosyltran_N"/>
</dbReference>
<dbReference type="GO" id="GO:0005737">
    <property type="term" value="C:cytoplasm"/>
    <property type="evidence" value="ECO:0007669"/>
    <property type="project" value="TreeGrafter"/>
</dbReference>
<evidence type="ECO:0000256" key="3">
    <source>
        <dbReference type="ARBA" id="ARBA00006478"/>
    </source>
</evidence>
<keyword evidence="8" id="KW-0547">Nucleotide-binding</keyword>
<dbReference type="InterPro" id="IPR029057">
    <property type="entry name" value="PRTase-like"/>
</dbReference>
<dbReference type="GO" id="GO:0006164">
    <property type="term" value="P:purine nucleotide biosynthetic process"/>
    <property type="evidence" value="ECO:0007669"/>
    <property type="project" value="TreeGrafter"/>
</dbReference>
<evidence type="ECO:0000256" key="8">
    <source>
        <dbReference type="ARBA" id="ARBA00022741"/>
    </source>
</evidence>
<dbReference type="SUPFAM" id="SSF53271">
    <property type="entry name" value="PRTase-like"/>
    <property type="match status" value="1"/>
</dbReference>
<dbReference type="GO" id="GO:0000287">
    <property type="term" value="F:magnesium ion binding"/>
    <property type="evidence" value="ECO:0007669"/>
    <property type="project" value="InterPro"/>
</dbReference>
<gene>
    <name evidence="15" type="ORF">QTG54_014568</name>
</gene>
<dbReference type="Pfam" id="PF14572">
    <property type="entry name" value="Pribosyl_synth"/>
    <property type="match status" value="1"/>
</dbReference>
<dbReference type="CDD" id="cd06223">
    <property type="entry name" value="PRTases_typeI"/>
    <property type="match status" value="1"/>
</dbReference>
<evidence type="ECO:0000256" key="5">
    <source>
        <dbReference type="ARBA" id="ARBA00022679"/>
    </source>
</evidence>
<evidence type="ECO:0000313" key="16">
    <source>
        <dbReference type="Proteomes" id="UP001224775"/>
    </source>
</evidence>
<name>A0AAD8XWF3_9STRA</name>
<dbReference type="SMART" id="SM01400">
    <property type="entry name" value="Pribosyltran_N"/>
    <property type="match status" value="1"/>
</dbReference>
<evidence type="ECO:0000256" key="6">
    <source>
        <dbReference type="ARBA" id="ARBA00022723"/>
    </source>
</evidence>
<feature type="compositionally biased region" description="Low complexity" evidence="13">
    <location>
        <begin position="37"/>
        <end position="55"/>
    </location>
</feature>
<dbReference type="NCBIfam" id="TIGR01251">
    <property type="entry name" value="ribP_PPkin"/>
    <property type="match status" value="1"/>
</dbReference>
<dbReference type="NCBIfam" id="NF002320">
    <property type="entry name" value="PRK01259.1"/>
    <property type="match status" value="1"/>
</dbReference>
<dbReference type="GO" id="GO:0016301">
    <property type="term" value="F:kinase activity"/>
    <property type="evidence" value="ECO:0007669"/>
    <property type="project" value="UniProtKB-KW"/>
</dbReference>
<dbReference type="PANTHER" id="PTHR10210">
    <property type="entry name" value="RIBOSE-PHOSPHATE DIPHOSPHOKINASE FAMILY MEMBER"/>
    <property type="match status" value="1"/>
</dbReference>
<comment type="similarity">
    <text evidence="3">Belongs to the ribose-phosphate pyrophosphokinase family.</text>
</comment>
<evidence type="ECO:0000256" key="12">
    <source>
        <dbReference type="ARBA" id="ARBA00049535"/>
    </source>
</evidence>
<dbReference type="PANTHER" id="PTHR10210:SF32">
    <property type="entry name" value="RIBOSE-PHOSPHATE PYROPHOSPHOKINASE 2"/>
    <property type="match status" value="1"/>
</dbReference>
<keyword evidence="6" id="KW-0479">Metal-binding</keyword>
<comment type="catalytic activity">
    <reaction evidence="12">
        <text>D-ribose 5-phosphate + ATP = 5-phospho-alpha-D-ribose 1-diphosphate + AMP + H(+)</text>
        <dbReference type="Rhea" id="RHEA:15609"/>
        <dbReference type="ChEBI" id="CHEBI:15378"/>
        <dbReference type="ChEBI" id="CHEBI:30616"/>
        <dbReference type="ChEBI" id="CHEBI:58017"/>
        <dbReference type="ChEBI" id="CHEBI:78346"/>
        <dbReference type="ChEBI" id="CHEBI:456215"/>
        <dbReference type="EC" id="2.7.6.1"/>
    </reaction>
</comment>
<evidence type="ECO:0000256" key="4">
    <source>
        <dbReference type="ARBA" id="ARBA00013247"/>
    </source>
</evidence>
<dbReference type="EC" id="2.7.6.1" evidence="4"/>
<comment type="pathway">
    <text evidence="2">Metabolic intermediate biosynthesis; 5-phospho-alpha-D-ribose 1-diphosphate biosynthesis; 5-phospho-alpha-D-ribose 1-diphosphate from D-ribose 5-phosphate (route I): step 1/1.</text>
</comment>
<keyword evidence="16" id="KW-1185">Reference proteome</keyword>
<dbReference type="Pfam" id="PF13793">
    <property type="entry name" value="Pribosyltran_N"/>
    <property type="match status" value="1"/>
</dbReference>
<dbReference type="GO" id="GO:0002189">
    <property type="term" value="C:ribose phosphate diphosphokinase complex"/>
    <property type="evidence" value="ECO:0007669"/>
    <property type="project" value="TreeGrafter"/>
</dbReference>
<evidence type="ECO:0000259" key="14">
    <source>
        <dbReference type="Pfam" id="PF13793"/>
    </source>
</evidence>
<evidence type="ECO:0000256" key="1">
    <source>
        <dbReference type="ARBA" id="ARBA00001946"/>
    </source>
</evidence>
<dbReference type="InterPro" id="IPR005946">
    <property type="entry name" value="Rib-P_diPkinase"/>
</dbReference>
<dbReference type="AlphaFoldDB" id="A0AAD8XWF3"/>
<sequence>MTLPRSSINALRSNLDRALSAKDPAAIATAVDVPLRNTNVVGGPSGGNSSSTSGSVHREQLKVDGVDWSNVLNYLLDVHLAIASTAALADEYVNRNAGTRNDHKRLQSAVTLLQASYSKTLNDRVELRPNEPLSEEGSKKVGVLYIVNQLFSMYFQLNTLRLCKNLLKPVESRSIHESGTMGEMVTYRYYVGRLNMFEDQYELAEQNFDYALKHFIYPRLLSHAKRVLVLRKVHLQLSSKHMIEREWSMYRKNNQKVPKSDAAEELEGELKTVVEHKGMVEVEGKDKEIPEVLTTACSCLAELNDVTANEAVAILASYAKGNQVVADVYETYMQDGMLRVIAPTLADHEEEDFKQLLREAFQYFVEDDNIVCLRVSLDANEILRPSIAARALSSQAFAQGNGRSSHADTNLMAMAAATAAGLAATAAGGVAYCEREGAVRDPKTTYGVNAENVLKAEITKRLTEQVQKEEDVVTLEPVEEELTQVVPVATSANADPHEEGPTQMTPDEARLEAATLKAKKHGGGLKLFSGNGNMGLSLEIAKLLGVNLGRATVSRFADGETNVMIHENVRGKDVYVIQPTCPPVNNNLMELLLLVSCLNRASARRVTVVIPYYGYARQDRKMQARVPISAADVARLLESMGVDRVIAVDLHCGQIQGFFGPRVPVDNLDGGVVGIDHFGGKDLHNPVIVSPDAGGVYRAKKFKEGLAYKYGWEDAGIAMIIKQRARAGSVDAMDLVGDVKDCDCIIVDDMIDTAGTLCKAADVLVDKGARRVFAFASHGLLSGPGNDRIANSKLEECVILNTIPSTAQRAANEKLVELSVAPLLAQTIFNIHAKRSISALFK</sequence>
<dbReference type="SMART" id="SM00753">
    <property type="entry name" value="PAM"/>
    <property type="match status" value="1"/>
</dbReference>
<comment type="cofactor">
    <cofactor evidence="1">
        <name>Mg(2+)</name>
        <dbReference type="ChEBI" id="CHEBI:18420"/>
    </cofactor>
</comment>
<dbReference type="FunFam" id="3.40.50.2020:FF:000037">
    <property type="entry name" value="Phosphoribosylpyrophosphate synthetase"/>
    <property type="match status" value="1"/>
</dbReference>
<dbReference type="Proteomes" id="UP001224775">
    <property type="component" value="Unassembled WGS sequence"/>
</dbReference>
<evidence type="ECO:0000256" key="11">
    <source>
        <dbReference type="ARBA" id="ARBA00022842"/>
    </source>
</evidence>
<evidence type="ECO:0000256" key="2">
    <source>
        <dbReference type="ARBA" id="ARBA00004996"/>
    </source>
</evidence>
<feature type="domain" description="Ribose-phosphate pyrophosphokinase N-terminal" evidence="14">
    <location>
        <begin position="525"/>
        <end position="641"/>
    </location>
</feature>
<evidence type="ECO:0000256" key="9">
    <source>
        <dbReference type="ARBA" id="ARBA00022777"/>
    </source>
</evidence>
<dbReference type="EMBL" id="JATAAI010000037">
    <property type="protein sequence ID" value="KAK1734695.1"/>
    <property type="molecule type" value="Genomic_DNA"/>
</dbReference>
<dbReference type="InterPro" id="IPR000836">
    <property type="entry name" value="PRTase_dom"/>
</dbReference>
<evidence type="ECO:0000256" key="7">
    <source>
        <dbReference type="ARBA" id="ARBA00022727"/>
    </source>
</evidence>
<dbReference type="GO" id="GO:0005524">
    <property type="term" value="F:ATP binding"/>
    <property type="evidence" value="ECO:0007669"/>
    <property type="project" value="UniProtKB-KW"/>
</dbReference>
<keyword evidence="9" id="KW-0418">Kinase</keyword>
<proteinExistence type="inferred from homology"/>
<reference evidence="15" key="1">
    <citation type="submission" date="2023-06" db="EMBL/GenBank/DDBJ databases">
        <title>Survivors Of The Sea: Transcriptome response of Skeletonema marinoi to long-term dormancy.</title>
        <authorList>
            <person name="Pinder M.I.M."/>
            <person name="Kourtchenko O."/>
            <person name="Robertson E.K."/>
            <person name="Larsson T."/>
            <person name="Maumus F."/>
            <person name="Osuna-Cruz C.M."/>
            <person name="Vancaester E."/>
            <person name="Stenow R."/>
            <person name="Vandepoele K."/>
            <person name="Ploug H."/>
            <person name="Bruchert V."/>
            <person name="Godhe A."/>
            <person name="Topel M."/>
        </authorList>
    </citation>
    <scope>NUCLEOTIDE SEQUENCE</scope>
    <source>
        <strain evidence="15">R05AC</strain>
    </source>
</reference>
<keyword evidence="5 15" id="KW-0808">Transferase</keyword>
<evidence type="ECO:0000256" key="13">
    <source>
        <dbReference type="SAM" id="MobiDB-lite"/>
    </source>
</evidence>
<dbReference type="FunFam" id="3.40.50.2020:FF:000001">
    <property type="entry name" value="Ribose-phosphate pyrophosphokinase"/>
    <property type="match status" value="1"/>
</dbReference>
<evidence type="ECO:0000313" key="15">
    <source>
        <dbReference type="EMBL" id="KAK1734695.1"/>
    </source>
</evidence>
<comment type="caution">
    <text evidence="15">The sequence shown here is derived from an EMBL/GenBank/DDBJ whole genome shotgun (WGS) entry which is preliminary data.</text>
</comment>
<evidence type="ECO:0000256" key="10">
    <source>
        <dbReference type="ARBA" id="ARBA00022840"/>
    </source>
</evidence>
<feature type="region of interest" description="Disordered" evidence="13">
    <location>
        <begin position="37"/>
        <end position="57"/>
    </location>
</feature>
<protein>
    <recommendedName>
        <fullName evidence="4">ribose-phosphate diphosphokinase</fullName>
        <ecNumber evidence="4">2.7.6.1</ecNumber>
    </recommendedName>
</protein>
<organism evidence="15 16">
    <name type="scientific">Skeletonema marinoi</name>
    <dbReference type="NCBI Taxonomy" id="267567"/>
    <lineage>
        <taxon>Eukaryota</taxon>
        <taxon>Sar</taxon>
        <taxon>Stramenopiles</taxon>
        <taxon>Ochrophyta</taxon>
        <taxon>Bacillariophyta</taxon>
        <taxon>Coscinodiscophyceae</taxon>
        <taxon>Thalassiosirophycidae</taxon>
        <taxon>Thalassiosirales</taxon>
        <taxon>Skeletonemataceae</taxon>
        <taxon>Skeletonema</taxon>
        <taxon>Skeletonema marinoi-dohrnii complex</taxon>
    </lineage>
</organism>